<protein>
    <submittedName>
        <fullName evidence="1">Uncharacterized protein</fullName>
    </submittedName>
</protein>
<organism evidence="1">
    <name type="scientific">Myoviridae sp. ctdv95</name>
    <dbReference type="NCBI Taxonomy" id="2825143"/>
    <lineage>
        <taxon>Viruses</taxon>
        <taxon>Duplodnaviria</taxon>
        <taxon>Heunggongvirae</taxon>
        <taxon>Uroviricota</taxon>
        <taxon>Caudoviricetes</taxon>
    </lineage>
</organism>
<proteinExistence type="predicted"/>
<dbReference type="EMBL" id="BK015616">
    <property type="protein sequence ID" value="DAE16111.1"/>
    <property type="molecule type" value="Genomic_DNA"/>
</dbReference>
<reference evidence="1" key="1">
    <citation type="journal article" date="2021" name="Proc. Natl. Acad. Sci. U.S.A.">
        <title>A Catalog of Tens of Thousands of Viruses from Human Metagenomes Reveals Hidden Associations with Chronic Diseases.</title>
        <authorList>
            <person name="Tisza M.J."/>
            <person name="Buck C.B."/>
        </authorList>
    </citation>
    <scope>NUCLEOTIDE SEQUENCE</scope>
    <source>
        <strain evidence="1">Ctdv95</strain>
    </source>
</reference>
<accession>A0A8S5Q9T4</accession>
<evidence type="ECO:0000313" key="1">
    <source>
        <dbReference type="EMBL" id="DAE16111.1"/>
    </source>
</evidence>
<sequence>MFVSQNGVGSRLSIHISLINLKMVAGATEPRMDA</sequence>
<name>A0A8S5Q9T4_9CAUD</name>